<proteinExistence type="predicted"/>
<feature type="region of interest" description="Disordered" evidence="1">
    <location>
        <begin position="111"/>
        <end position="130"/>
    </location>
</feature>
<evidence type="ECO:0000313" key="3">
    <source>
        <dbReference type="Proteomes" id="UP001153678"/>
    </source>
</evidence>
<evidence type="ECO:0000313" key="2">
    <source>
        <dbReference type="EMBL" id="CAI2189770.1"/>
    </source>
</evidence>
<feature type="non-terminal residue" evidence="2">
    <location>
        <position position="507"/>
    </location>
</feature>
<reference evidence="2" key="1">
    <citation type="submission" date="2022-08" db="EMBL/GenBank/DDBJ databases">
        <authorList>
            <person name="Kallberg Y."/>
            <person name="Tangrot J."/>
            <person name="Rosling A."/>
        </authorList>
    </citation>
    <scope>NUCLEOTIDE SEQUENCE</scope>
    <source>
        <strain evidence="2">Wild A</strain>
    </source>
</reference>
<dbReference type="Proteomes" id="UP001153678">
    <property type="component" value="Unassembled WGS sequence"/>
</dbReference>
<evidence type="ECO:0000256" key="1">
    <source>
        <dbReference type="SAM" id="MobiDB-lite"/>
    </source>
</evidence>
<keyword evidence="3" id="KW-1185">Reference proteome</keyword>
<protein>
    <submittedName>
        <fullName evidence="2">9995_t:CDS:1</fullName>
    </submittedName>
</protein>
<name>A0A9W4T1W9_9GLOM</name>
<dbReference type="EMBL" id="CAMKVN010006029">
    <property type="protein sequence ID" value="CAI2189770.1"/>
    <property type="molecule type" value="Genomic_DNA"/>
</dbReference>
<accession>A0A9W4T1W9</accession>
<sequence>IDDYFKIIDNEECTYDNFLKKFRHVILDSPPYTEDWTGIDGIWYRKYSELAKKAGKQEYPHTQTKYFFEEIIMERNKRTVQRNYINSSIDILDKSREIVVNQLIVDLSEAVPSNEKRPHEDEMENSSKKSKSIIDNKFEVFVSEQKDFYVNKSHDKKEFGNCDIIDLTIDEEEENGEIFFDITELSLMQEKVQKAIENNTDELKIKLLRWQQLMLKKLDSGTNFPTSQNIHKLLAASSVFYFQQNAEHTYIDCLTPYEIAEIKSLVNPHFEHVGFSDDIKLFKFRRDALEELEKYIKECSISQNGYINKTFFRLLEEYVLWNPLIDMKKLNEANYIVDYLGPIFNKTIHYFNYVNTHSWISIESKASKLRKSLADSRIPDYMLKNQKNTCSSVFLEVTSPKREDEEKKINCDIYRASIHAKDAIDYDIKKFNIQPSSGKKLAIFINGYKMVVCVMKLQYPGIYLMVEVANCIISNSVRELESIMKLHQTLMSIRENAIDYLDEAGYI</sequence>
<comment type="caution">
    <text evidence="2">The sequence shown here is derived from an EMBL/GenBank/DDBJ whole genome shotgun (WGS) entry which is preliminary data.</text>
</comment>
<dbReference type="OrthoDB" id="2420603at2759"/>
<organism evidence="2 3">
    <name type="scientific">Funneliformis geosporum</name>
    <dbReference type="NCBI Taxonomy" id="1117311"/>
    <lineage>
        <taxon>Eukaryota</taxon>
        <taxon>Fungi</taxon>
        <taxon>Fungi incertae sedis</taxon>
        <taxon>Mucoromycota</taxon>
        <taxon>Glomeromycotina</taxon>
        <taxon>Glomeromycetes</taxon>
        <taxon>Glomerales</taxon>
        <taxon>Glomeraceae</taxon>
        <taxon>Funneliformis</taxon>
    </lineage>
</organism>
<gene>
    <name evidence="2" type="ORF">FWILDA_LOCUS14244</name>
</gene>
<dbReference type="AlphaFoldDB" id="A0A9W4T1W9"/>